<keyword evidence="1" id="KW-0677">Repeat</keyword>
<dbReference type="InterPro" id="IPR027417">
    <property type="entry name" value="P-loop_NTPase"/>
</dbReference>
<dbReference type="OMA" id="VEGTCMW"/>
<dbReference type="GO" id="GO:0003824">
    <property type="term" value="F:catalytic activity"/>
    <property type="evidence" value="ECO:0007669"/>
    <property type="project" value="InterPro"/>
</dbReference>
<feature type="domain" description="GPI inositol-deacylase winged helix" evidence="6">
    <location>
        <begin position="753"/>
        <end position="847"/>
    </location>
</feature>
<reference evidence="10" key="1">
    <citation type="journal article" date="2016" name="Genome Announc.">
        <title>Draft genome sequences of fungus Aspergillus calidoustus.</title>
        <authorList>
            <person name="Horn F."/>
            <person name="Linde J."/>
            <person name="Mattern D.J."/>
            <person name="Walther G."/>
            <person name="Guthke R."/>
            <person name="Scherlach K."/>
            <person name="Martin K."/>
            <person name="Brakhage A.A."/>
            <person name="Petzke L."/>
            <person name="Valiante V."/>
        </authorList>
    </citation>
    <scope>NUCLEOTIDE SEQUENCE [LARGE SCALE GENOMIC DNA]</scope>
    <source>
        <strain evidence="10">SF006504</strain>
    </source>
</reference>
<dbReference type="Gene3D" id="1.25.40.20">
    <property type="entry name" value="Ankyrin repeat-containing domain"/>
    <property type="match status" value="1"/>
</dbReference>
<dbReference type="PROSITE" id="PS50088">
    <property type="entry name" value="ANK_REPEAT"/>
    <property type="match status" value="1"/>
</dbReference>
<evidence type="ECO:0000259" key="8">
    <source>
        <dbReference type="Pfam" id="PF24883"/>
    </source>
</evidence>
<dbReference type="SUPFAM" id="SSF53167">
    <property type="entry name" value="Purine and uridine phosphorylases"/>
    <property type="match status" value="1"/>
</dbReference>
<evidence type="ECO:0000256" key="3">
    <source>
        <dbReference type="SAM" id="Coils"/>
    </source>
</evidence>
<proteinExistence type="predicted"/>
<dbReference type="InterPro" id="IPR053137">
    <property type="entry name" value="NLR-like"/>
</dbReference>
<evidence type="ECO:0000313" key="10">
    <source>
        <dbReference type="Proteomes" id="UP000054771"/>
    </source>
</evidence>
<gene>
    <name evidence="9" type="ORF">ASPCAL14466</name>
</gene>
<protein>
    <submittedName>
        <fullName evidence="9">Uncharacterized protein</fullName>
    </submittedName>
</protein>
<dbReference type="Proteomes" id="UP000054771">
    <property type="component" value="Unassembled WGS sequence"/>
</dbReference>
<evidence type="ECO:0000256" key="2">
    <source>
        <dbReference type="PROSITE-ProRule" id="PRU00023"/>
    </source>
</evidence>
<dbReference type="OrthoDB" id="1577640at2759"/>
<feature type="domain" description="Nucleoside phosphorylase" evidence="5">
    <location>
        <begin position="98"/>
        <end position="381"/>
    </location>
</feature>
<dbReference type="InterPro" id="IPR056884">
    <property type="entry name" value="NPHP3-like_N"/>
</dbReference>
<dbReference type="Gene3D" id="3.40.50.300">
    <property type="entry name" value="P-loop containing nucleotide triphosphate hydrolases"/>
    <property type="match status" value="1"/>
</dbReference>
<dbReference type="SUPFAM" id="SSF52540">
    <property type="entry name" value="P-loop containing nucleoside triphosphate hydrolases"/>
    <property type="match status" value="1"/>
</dbReference>
<feature type="compositionally biased region" description="Polar residues" evidence="4">
    <location>
        <begin position="70"/>
        <end position="81"/>
    </location>
</feature>
<evidence type="ECO:0000256" key="1">
    <source>
        <dbReference type="ARBA" id="ARBA00022737"/>
    </source>
</evidence>
<dbReference type="PANTHER" id="PTHR46082">
    <property type="entry name" value="ATP/GTP-BINDING PROTEIN-RELATED"/>
    <property type="match status" value="1"/>
</dbReference>
<dbReference type="GO" id="GO:0009116">
    <property type="term" value="P:nucleoside metabolic process"/>
    <property type="evidence" value="ECO:0007669"/>
    <property type="project" value="InterPro"/>
</dbReference>
<evidence type="ECO:0000256" key="4">
    <source>
        <dbReference type="SAM" id="MobiDB-lite"/>
    </source>
</evidence>
<dbReference type="Pfam" id="PF23239">
    <property type="entry name" value="DUF7069"/>
    <property type="match status" value="1"/>
</dbReference>
<evidence type="ECO:0000313" key="9">
    <source>
        <dbReference type="EMBL" id="CEL11363.1"/>
    </source>
</evidence>
<dbReference type="SUPFAM" id="SSF48403">
    <property type="entry name" value="Ankyrin repeat"/>
    <property type="match status" value="1"/>
</dbReference>
<dbReference type="InterPro" id="IPR000845">
    <property type="entry name" value="Nucleoside_phosphorylase_d"/>
</dbReference>
<feature type="compositionally biased region" description="Polar residues" evidence="4">
    <location>
        <begin position="43"/>
        <end position="55"/>
    </location>
</feature>
<dbReference type="Pfam" id="PF00023">
    <property type="entry name" value="Ank"/>
    <property type="match status" value="1"/>
</dbReference>
<dbReference type="Pfam" id="PF24883">
    <property type="entry name" value="NPHP3_N"/>
    <property type="match status" value="1"/>
</dbReference>
<dbReference type="Pfam" id="PF22939">
    <property type="entry name" value="WHD_GPIID"/>
    <property type="match status" value="1"/>
</dbReference>
<dbReference type="PANTHER" id="PTHR46082:SF11">
    <property type="entry name" value="AAA+ ATPASE DOMAIN-CONTAINING PROTEIN-RELATED"/>
    <property type="match status" value="1"/>
</dbReference>
<dbReference type="AlphaFoldDB" id="A0A0U5GHT8"/>
<dbReference type="InterPro" id="IPR054471">
    <property type="entry name" value="GPIID_WHD"/>
</dbReference>
<dbReference type="Pfam" id="PF01048">
    <property type="entry name" value="PNP_UDP_1"/>
    <property type="match status" value="1"/>
</dbReference>
<name>A0A0U5GHT8_ASPCI</name>
<dbReference type="InterPro" id="IPR036770">
    <property type="entry name" value="Ankyrin_rpt-contain_sf"/>
</dbReference>
<accession>A0A0U5GHT8</accession>
<evidence type="ECO:0000259" key="5">
    <source>
        <dbReference type="Pfam" id="PF01048"/>
    </source>
</evidence>
<keyword evidence="10" id="KW-1185">Reference proteome</keyword>
<dbReference type="InterPro" id="IPR035994">
    <property type="entry name" value="Nucleoside_phosphorylase_sf"/>
</dbReference>
<evidence type="ECO:0000259" key="7">
    <source>
        <dbReference type="Pfam" id="PF23239"/>
    </source>
</evidence>
<dbReference type="InterPro" id="IPR055497">
    <property type="entry name" value="DUF7069"/>
</dbReference>
<feature type="repeat" description="ANK" evidence="2">
    <location>
        <begin position="957"/>
        <end position="989"/>
    </location>
</feature>
<sequence length="1004" mass="112500">MESAAQVVMVILLLGLGFIIIRSSARRRSLFTPETPRSKSSPEQEIEIDQNSQFSPVPASTDPPIAEHNGSPSPFNQSTPFAPQQAILPAKKSTDYTVGWICAIVTEYAAAQEFLDEEHEAPDFVSPGDTNHYTLGRIGEHNVVIAVLPDGEYGTAAAAMVATNMQNSFPNVRIGLLVGIGGGVPSERHDVRLGDVVVSAPRDGKGGVFQYDFGKTMQGRSFQHTRFLNQPPIALRTALTGLQARYKRRGHCIESTINGILNRNPGLRQEYGRPPGNADTLFRAEVIHDPKGCAEFCASNPSNIIQRRARTTNEPNPAIHYGLIASANQVMKDALVRDQLAAENDILCFEMEAAGLMDQFPCLVIRGICDYSDSHKNKEWQGFAAMTAAAYARDMICQIRPSLVEAEKKLGEILLGLHDTVKENQDLAKQTLDNAEKQLKAQNDFAKERLSDKEEKCHQLFRLTSNSGDDATYEWYKNRVEERVDNTCIWFLQQKKFQEWLQAESGPLLVSADPGCGKSVLARYLIDSYLPRSATICYFFFKDKVQDKVRQALCALLHQLFSQRPYLIKHAMPEYSKDGEGLINSTESLWKVLRNSIGDPQSGPTIMVLDALDECSELELPDLTQNVESQFRGRQGKLKYLLTCRPYESIVSRFGSLLRTFPKLHIPGEEESETISCEVNHVITYRVNQLSQKKNLSPEVGSQLEKGLRKTPHRTYLWVYLVFNYLEEEDFKKTAKGAESALKTIPTTVNAAYEQILNKSRNRSKVRKVLSIILAASQPLTLPEMNIAVNVEESSQSINDLDLEDEEYFKSRLRTLCGLFISIYQGRIHFLHQTAREFLLGDLVSSNTTLLEQGWYHSIAITQAHEILATVCVRYLNFFNCDTTISANANKDNSNITGSHDFLHYSAKTWTTHFREASIIPAATILPSALRICDPDSRSYAAWFGIFWETTNFSKTEHFSNLMLASYCGHYAIARVLLEQGADVECKDTEYGRTPLSWAAGQGH</sequence>
<dbReference type="EMBL" id="CDMC01000025">
    <property type="protein sequence ID" value="CEL11363.1"/>
    <property type="molecule type" value="Genomic_DNA"/>
</dbReference>
<keyword evidence="3" id="KW-0175">Coiled coil</keyword>
<feature type="coiled-coil region" evidence="3">
    <location>
        <begin position="418"/>
        <end position="456"/>
    </location>
</feature>
<evidence type="ECO:0000259" key="6">
    <source>
        <dbReference type="Pfam" id="PF22939"/>
    </source>
</evidence>
<dbReference type="PROSITE" id="PS50297">
    <property type="entry name" value="ANK_REP_REGION"/>
    <property type="match status" value="1"/>
</dbReference>
<keyword evidence="2" id="KW-0040">ANK repeat</keyword>
<feature type="region of interest" description="Disordered" evidence="4">
    <location>
        <begin position="30"/>
        <end position="81"/>
    </location>
</feature>
<dbReference type="InterPro" id="IPR002110">
    <property type="entry name" value="Ankyrin_rpt"/>
</dbReference>
<dbReference type="STRING" id="454130.A0A0U5GHT8"/>
<feature type="domain" description="Nephrocystin 3-like N-terminal" evidence="8">
    <location>
        <begin position="486"/>
        <end position="645"/>
    </location>
</feature>
<dbReference type="Gene3D" id="3.40.50.1580">
    <property type="entry name" value="Nucleoside phosphorylase domain"/>
    <property type="match status" value="1"/>
</dbReference>
<feature type="domain" description="DUF7069" evidence="7">
    <location>
        <begin position="675"/>
        <end position="743"/>
    </location>
</feature>
<organism evidence="9 10">
    <name type="scientific">Aspergillus calidoustus</name>
    <dbReference type="NCBI Taxonomy" id="454130"/>
    <lineage>
        <taxon>Eukaryota</taxon>
        <taxon>Fungi</taxon>
        <taxon>Dikarya</taxon>
        <taxon>Ascomycota</taxon>
        <taxon>Pezizomycotina</taxon>
        <taxon>Eurotiomycetes</taxon>
        <taxon>Eurotiomycetidae</taxon>
        <taxon>Eurotiales</taxon>
        <taxon>Aspergillaceae</taxon>
        <taxon>Aspergillus</taxon>
        <taxon>Aspergillus subgen. Nidulantes</taxon>
    </lineage>
</organism>